<dbReference type="InterPro" id="IPR007197">
    <property type="entry name" value="rSAM"/>
</dbReference>
<organism evidence="8 9">
    <name type="scientific">Megalodesulfovibrio gigas (strain ATCC 19364 / DSM 1382 / NCIMB 9332 / VKM B-1759)</name>
    <name type="common">Desulfovibrio gigas</name>
    <dbReference type="NCBI Taxonomy" id="1121448"/>
    <lineage>
        <taxon>Bacteria</taxon>
        <taxon>Pseudomonadati</taxon>
        <taxon>Thermodesulfobacteriota</taxon>
        <taxon>Desulfovibrionia</taxon>
        <taxon>Desulfovibrionales</taxon>
        <taxon>Desulfovibrionaceae</taxon>
        <taxon>Megalodesulfovibrio</taxon>
    </lineage>
</organism>
<dbReference type="SUPFAM" id="SSF102114">
    <property type="entry name" value="Radical SAM enzymes"/>
    <property type="match status" value="1"/>
</dbReference>
<dbReference type="CDD" id="cd01335">
    <property type="entry name" value="Radical_SAM"/>
    <property type="match status" value="1"/>
</dbReference>
<dbReference type="Proteomes" id="UP000016587">
    <property type="component" value="Chromosome"/>
</dbReference>
<dbReference type="Gene3D" id="3.20.20.70">
    <property type="entry name" value="Aldolase class I"/>
    <property type="match status" value="1"/>
</dbReference>
<keyword evidence="4" id="KW-0479">Metal-binding</keyword>
<proteinExistence type="predicted"/>
<evidence type="ECO:0000256" key="2">
    <source>
        <dbReference type="ARBA" id="ARBA00022485"/>
    </source>
</evidence>
<accession>T2GGG2</accession>
<reference evidence="9" key="2">
    <citation type="submission" date="2013-07" db="EMBL/GenBank/DDBJ databases">
        <authorList>
            <person name="Morais-Silva F.O."/>
            <person name="Rezende A.M."/>
            <person name="Pimentel C."/>
            <person name="Resende D.M."/>
            <person name="Santos C.I."/>
            <person name="Clemente C."/>
            <person name="de Oliveira L.M."/>
            <person name="da Silva S.M."/>
            <person name="Costa D.A."/>
            <person name="Varela-Raposo A."/>
            <person name="Horacio E.C.A."/>
            <person name="Matos M."/>
            <person name="Flores O."/>
            <person name="Ruiz J.C."/>
            <person name="Rodrigues-Pousada C."/>
        </authorList>
    </citation>
    <scope>NUCLEOTIDE SEQUENCE [LARGE SCALE GENOMIC DNA]</scope>
    <source>
        <strain evidence="9">ATCC 19364 / DSM 1382 / NCIMB 9332 / VKM B-1759</strain>
    </source>
</reference>
<dbReference type="STRING" id="1121448.DGI_3447"/>
<dbReference type="SFLD" id="SFLDG01067">
    <property type="entry name" value="SPASM/twitch_domain_containing"/>
    <property type="match status" value="1"/>
</dbReference>
<evidence type="ECO:0000256" key="4">
    <source>
        <dbReference type="ARBA" id="ARBA00022723"/>
    </source>
</evidence>
<dbReference type="EMBL" id="CP006585">
    <property type="protein sequence ID" value="AGW15127.1"/>
    <property type="molecule type" value="Genomic_DNA"/>
</dbReference>
<dbReference type="InterPro" id="IPR013785">
    <property type="entry name" value="Aldolase_TIM"/>
</dbReference>
<comment type="cofactor">
    <cofactor evidence="1">
        <name>[4Fe-4S] cluster</name>
        <dbReference type="ChEBI" id="CHEBI:49883"/>
    </cofactor>
</comment>
<keyword evidence="6" id="KW-0411">Iron-sulfur</keyword>
<dbReference type="SFLD" id="SFLDG01387">
    <property type="entry name" value="BtrN-like_SPASM_domain_contain"/>
    <property type="match status" value="1"/>
</dbReference>
<dbReference type="Pfam" id="PF04055">
    <property type="entry name" value="Radical_SAM"/>
    <property type="match status" value="1"/>
</dbReference>
<dbReference type="SFLD" id="SFLDS00029">
    <property type="entry name" value="Radical_SAM"/>
    <property type="match status" value="1"/>
</dbReference>
<evidence type="ECO:0000313" key="9">
    <source>
        <dbReference type="Proteomes" id="UP000016587"/>
    </source>
</evidence>
<dbReference type="PANTHER" id="PTHR11228">
    <property type="entry name" value="RADICAL SAM DOMAIN PROTEIN"/>
    <property type="match status" value="1"/>
</dbReference>
<reference evidence="8 9" key="1">
    <citation type="journal article" date="2013" name="J. Bacteriol.">
        <title>Roles of HynAB and Ech, the only two hydrogenases found in the model sulfate reducer Desulfovibrio gigas.</title>
        <authorList>
            <person name="Morais-Silva F.O."/>
            <person name="Santos C.I."/>
            <person name="Rodrigues R."/>
            <person name="Pereira I.A."/>
            <person name="Rodrigues-Pousada C."/>
        </authorList>
    </citation>
    <scope>NUCLEOTIDE SEQUENCE [LARGE SCALE GENOMIC DNA]</scope>
    <source>
        <strain evidence="9">ATCC 19364 / DSM 1382 / NCIMB 9332 / VKM B-1759</strain>
    </source>
</reference>
<dbReference type="GO" id="GO:0003824">
    <property type="term" value="F:catalytic activity"/>
    <property type="evidence" value="ECO:0007669"/>
    <property type="project" value="InterPro"/>
</dbReference>
<name>T2GGG2_MEGG1</name>
<keyword evidence="9" id="KW-1185">Reference proteome</keyword>
<dbReference type="PROSITE" id="PS51918">
    <property type="entry name" value="RADICAL_SAM"/>
    <property type="match status" value="1"/>
</dbReference>
<protein>
    <submittedName>
        <fullName evidence="8">Putative radical SAM protein</fullName>
    </submittedName>
</protein>
<dbReference type="AlphaFoldDB" id="T2GGG2"/>
<dbReference type="InterPro" id="IPR058240">
    <property type="entry name" value="rSAM_sf"/>
</dbReference>
<keyword evidence="5" id="KW-0408">Iron</keyword>
<keyword evidence="3" id="KW-0949">S-adenosyl-L-methionine</keyword>
<evidence type="ECO:0000256" key="5">
    <source>
        <dbReference type="ARBA" id="ARBA00023004"/>
    </source>
</evidence>
<dbReference type="GO" id="GO:0051536">
    <property type="term" value="F:iron-sulfur cluster binding"/>
    <property type="evidence" value="ECO:0007669"/>
    <property type="project" value="UniProtKB-KW"/>
</dbReference>
<dbReference type="PATRIC" id="fig|1121448.10.peg.3397"/>
<dbReference type="HOGENOM" id="CLU_009273_1_1_7"/>
<dbReference type="KEGG" id="dgg:DGI_3447"/>
<evidence type="ECO:0000256" key="1">
    <source>
        <dbReference type="ARBA" id="ARBA00001966"/>
    </source>
</evidence>
<sequence length="464" mass="49194">MSCLSERFMTAIPACVAAPRVLLIEPTSRCNLACGMCPRQTPGCVMTDGDLAFETLAALETVLPGVERVSLAGLGEPLLHPQIVEIVAWLRARLPATARIGLQTNGLLVTQALADRLAAAGLDQLCLSVDALETAPNQPLHGGSFLPAIESAFACFREARTRAGRPLELGVECVLMRSNRRALPGLLDWAAGQGANFVLVSHLLPPAPQWAGESLSNPNAAAAVALFRQAEAETRRQGLNIQDILKLQLRFRLTMTGEERRLQVVEAALREEACQQGVPINLKSLVAWAADEAMQELPDLFAVARQQAARHGLRLHLPSLAAADVRECPFLARNIACLDAHGNVAPCHFLWHTHVTAEQGRPKRIAATFLGRLGAADAPAMDALWNASSSRAFRAEAQASASPRCYDCAASPCSELIQAAYGDACDCLGGGVPCGHCPWPLGLVSCLGTEGPPTVAASDAQVAA</sequence>
<evidence type="ECO:0000259" key="7">
    <source>
        <dbReference type="PROSITE" id="PS51918"/>
    </source>
</evidence>
<dbReference type="InterPro" id="IPR034391">
    <property type="entry name" value="AdoMet-like_SPASM_containing"/>
</dbReference>
<dbReference type="GO" id="GO:0046872">
    <property type="term" value="F:metal ion binding"/>
    <property type="evidence" value="ECO:0007669"/>
    <property type="project" value="UniProtKB-KW"/>
</dbReference>
<feature type="domain" description="Radical SAM core" evidence="7">
    <location>
        <begin position="16"/>
        <end position="242"/>
    </location>
</feature>
<keyword evidence="2" id="KW-0004">4Fe-4S</keyword>
<dbReference type="PANTHER" id="PTHR11228:SF7">
    <property type="entry name" value="PQQA PEPTIDE CYCLASE"/>
    <property type="match status" value="1"/>
</dbReference>
<evidence type="ECO:0000256" key="3">
    <source>
        <dbReference type="ARBA" id="ARBA00022691"/>
    </source>
</evidence>
<evidence type="ECO:0000256" key="6">
    <source>
        <dbReference type="ARBA" id="ARBA00023014"/>
    </source>
</evidence>
<dbReference type="InterPro" id="IPR050377">
    <property type="entry name" value="Radical_SAM_PqqE_MftC-like"/>
</dbReference>
<dbReference type="eggNOG" id="COG0535">
    <property type="taxonomic scope" value="Bacteria"/>
</dbReference>
<gene>
    <name evidence="8" type="ORF">DGI_3447</name>
</gene>
<evidence type="ECO:0000313" key="8">
    <source>
        <dbReference type="EMBL" id="AGW15127.1"/>
    </source>
</evidence>